<evidence type="ECO:0000313" key="4">
    <source>
        <dbReference type="Proteomes" id="UP000198329"/>
    </source>
</evidence>
<dbReference type="InterPro" id="IPR040826">
    <property type="entry name" value="HEPN_LA2681"/>
</dbReference>
<gene>
    <name evidence="3" type="ORF">PNIG_a1354</name>
</gene>
<dbReference type="KEGG" id="png:PNIG_a1354"/>
<organism evidence="3 4">
    <name type="scientific">Pseudoalteromonas nigrifaciens</name>
    <dbReference type="NCBI Taxonomy" id="28109"/>
    <lineage>
        <taxon>Bacteria</taxon>
        <taxon>Pseudomonadati</taxon>
        <taxon>Pseudomonadota</taxon>
        <taxon>Gammaproteobacteria</taxon>
        <taxon>Alteromonadales</taxon>
        <taxon>Pseudoalteromonadaceae</taxon>
        <taxon>Pseudoalteromonas</taxon>
    </lineage>
</organism>
<name>A0AAC9XWM0_9GAMM</name>
<dbReference type="Proteomes" id="UP000198329">
    <property type="component" value="Chromosome I"/>
</dbReference>
<feature type="domain" description="LA2681-like HEPN" evidence="2">
    <location>
        <begin position="276"/>
        <end position="449"/>
    </location>
</feature>
<evidence type="ECO:0000256" key="1">
    <source>
        <dbReference type="SAM" id="Coils"/>
    </source>
</evidence>
<dbReference type="Pfam" id="PF18733">
    <property type="entry name" value="HEPN_LA2681"/>
    <property type="match status" value="1"/>
</dbReference>
<sequence>MSENVLNSTALEVLSMKADEFLIGNDHEKIKTFLEPLLGVDYKFENLVDEARFYYILGNCSAAIFSYHKLDWFSDELSKSVIFFRKALYVIRQINFPTDEELFLQSCIETNLGNNLSSQGRAFCCIPLWDNAFNCIQNPVSIISKANNELFLASNVYDPSHKHYHYFTAYLLINLGLESLEQLHPEQIIAYSENSNFMNFKAWFEDTFKPEDFDYFESFEEEVETRKQGEYLKWCGDNRLFINDLNDVCVSEIVYQDIMTLPSFSQQINFVLSMHEELMYHGNFDELKNDFCYARYLIFSARNIPSDHTHFFNKTYPHVDDMSHSITNLKASHYKSAFRTLYSLFDKIAYFINRFFDLNDIKYDHKISFDSIFSELKGSKSWKPHSKLKDSQNCFIHALFYILKDIRDVKDSTSVSRWLDPDAKAFSEIRNAIEHRSLKIVDDFGYTLTQSGKAFKQSQLEKLNGDIGDFEEQLQELYGEIASAKKAHNITLKAELETKKKLLDEGLRQAQSKIYEHQKLSSHSVLIKESEFESRLMTLIKLARNSIMYLSLAIHVEEKNKPDNGAVMMPIEVPLK</sequence>
<proteinExistence type="predicted"/>
<dbReference type="RefSeq" id="WP_089367992.1">
    <property type="nucleotide sequence ID" value="NZ_BJXZ01000085.1"/>
</dbReference>
<protein>
    <recommendedName>
        <fullName evidence="2">LA2681-like HEPN domain-containing protein</fullName>
    </recommendedName>
</protein>
<feature type="coiled-coil region" evidence="1">
    <location>
        <begin position="460"/>
        <end position="513"/>
    </location>
</feature>
<accession>A0AAC9XWM0</accession>
<dbReference type="GeneID" id="300941198"/>
<keyword evidence="4" id="KW-1185">Reference proteome</keyword>
<reference evidence="3 4" key="1">
    <citation type="submission" date="2015-03" db="EMBL/GenBank/DDBJ databases">
        <authorList>
            <person name="Xie B.-B."/>
            <person name="Rong J.-C."/>
            <person name="Qin Q.-L."/>
            <person name="Zhang Y.-Z."/>
        </authorList>
    </citation>
    <scope>NUCLEOTIDE SEQUENCE [LARGE SCALE GENOMIC DNA]</scope>
    <source>
        <strain evidence="3 4">KMM 661</strain>
    </source>
</reference>
<keyword evidence="1" id="KW-0175">Coiled coil</keyword>
<dbReference type="EMBL" id="CP011036">
    <property type="protein sequence ID" value="ASM53521.1"/>
    <property type="molecule type" value="Genomic_DNA"/>
</dbReference>
<dbReference type="AlphaFoldDB" id="A0AAC9XWM0"/>
<evidence type="ECO:0000313" key="3">
    <source>
        <dbReference type="EMBL" id="ASM53521.1"/>
    </source>
</evidence>
<evidence type="ECO:0000259" key="2">
    <source>
        <dbReference type="Pfam" id="PF18733"/>
    </source>
</evidence>